<evidence type="ECO:0000313" key="3">
    <source>
        <dbReference type="Proteomes" id="UP000501534"/>
    </source>
</evidence>
<keyword evidence="2" id="KW-0378">Hydrolase</keyword>
<keyword evidence="3" id="KW-1185">Reference proteome</keyword>
<organism evidence="2 3">
    <name type="scientific">Usitatibacter rugosus</name>
    <dbReference type="NCBI Taxonomy" id="2732067"/>
    <lineage>
        <taxon>Bacteria</taxon>
        <taxon>Pseudomonadati</taxon>
        <taxon>Pseudomonadota</taxon>
        <taxon>Betaproteobacteria</taxon>
        <taxon>Nitrosomonadales</taxon>
        <taxon>Usitatibacteraceae</taxon>
        <taxon>Usitatibacter</taxon>
    </lineage>
</organism>
<dbReference type="PANTHER" id="PTHR47561">
    <property type="entry name" value="POLYSACCHARIDE DEACETYLASE FAMILY PROTEIN (AFU_ORTHOLOGUE AFUA_6G05030)"/>
    <property type="match status" value="1"/>
</dbReference>
<dbReference type="InterPro" id="IPR011330">
    <property type="entry name" value="Glyco_hydro/deAcase_b/a-brl"/>
</dbReference>
<dbReference type="EMBL" id="CP053069">
    <property type="protein sequence ID" value="QJR12084.1"/>
    <property type="molecule type" value="Genomic_DNA"/>
</dbReference>
<dbReference type="PANTHER" id="PTHR47561:SF1">
    <property type="entry name" value="POLYSACCHARIDE DEACETYLASE FAMILY PROTEIN (AFU_ORTHOLOGUE AFUA_6G05030)"/>
    <property type="match status" value="1"/>
</dbReference>
<dbReference type="RefSeq" id="WP_171093973.1">
    <property type="nucleotide sequence ID" value="NZ_CP053069.1"/>
</dbReference>
<sequence>MTQRLIACVTFDVDAMSGLVARGLTSATPVSRGEFDTVAIPRILKLLDRYSIKTSFFIPGVVVDTYPAMCESIVKAGHEIGHHGWTHVPPANLKPEQEEAEMVRGLERLKQLTGKVPVGYRSPSWDLSADTVRLLLKYGFYYESSMMGDDHTPYRVRQGDKIHTDRGIEFGAATPLIELPISWSTDDFPHFEYLRLPTTVNPGLMNARGVLQNWLDDWEYMRRNEPWGILTYTCHPYVIGRGHRMLMLEGLLEGLAKGGAVFTTLEAAAREYDQRAPFKRG</sequence>
<accession>A0A6M4H030</accession>
<reference evidence="2 3" key="1">
    <citation type="submission" date="2020-04" db="EMBL/GenBank/DDBJ databases">
        <title>Usitatibacter rugosus gen. nov., sp. nov. and Usitatibacter palustris sp. nov., novel members of Usitatibacteraceae fam. nov. within the order Nitrosomonadales isolated from soil.</title>
        <authorList>
            <person name="Huber K.J."/>
            <person name="Neumann-Schaal M."/>
            <person name="Geppert A."/>
            <person name="Luckner M."/>
            <person name="Wanner G."/>
            <person name="Overmann J."/>
        </authorList>
    </citation>
    <scope>NUCLEOTIDE SEQUENCE [LARGE SCALE GENOMIC DNA]</scope>
    <source>
        <strain evidence="2 3">0125_3</strain>
    </source>
</reference>
<proteinExistence type="predicted"/>
<dbReference type="KEGG" id="uru:DSM104443_03167"/>
<dbReference type="InterPro" id="IPR037950">
    <property type="entry name" value="PgdA-like"/>
</dbReference>
<dbReference type="Proteomes" id="UP000501534">
    <property type="component" value="Chromosome"/>
</dbReference>
<feature type="domain" description="NodB homology" evidence="1">
    <location>
        <begin position="23"/>
        <end position="281"/>
    </location>
</feature>
<dbReference type="InterPro" id="IPR002509">
    <property type="entry name" value="NODB_dom"/>
</dbReference>
<dbReference type="Pfam" id="PF01522">
    <property type="entry name" value="Polysacc_deac_1"/>
    <property type="match status" value="1"/>
</dbReference>
<dbReference type="GO" id="GO:0016810">
    <property type="term" value="F:hydrolase activity, acting on carbon-nitrogen (but not peptide) bonds"/>
    <property type="evidence" value="ECO:0007669"/>
    <property type="project" value="InterPro"/>
</dbReference>
<dbReference type="Gene3D" id="3.20.20.370">
    <property type="entry name" value="Glycoside hydrolase/deacetylase"/>
    <property type="match status" value="1"/>
</dbReference>
<name>A0A6M4H030_9PROT</name>
<dbReference type="GO" id="GO:0005975">
    <property type="term" value="P:carbohydrate metabolic process"/>
    <property type="evidence" value="ECO:0007669"/>
    <property type="project" value="InterPro"/>
</dbReference>
<gene>
    <name evidence="2" type="primary">pgdA</name>
    <name evidence="2" type="ORF">DSM104443_03167</name>
</gene>
<evidence type="ECO:0000313" key="2">
    <source>
        <dbReference type="EMBL" id="QJR12084.1"/>
    </source>
</evidence>
<dbReference type="EC" id="3.5.1.-" evidence="2"/>
<dbReference type="CDD" id="cd10938">
    <property type="entry name" value="CE4_HpPgdA_like"/>
    <property type="match status" value="1"/>
</dbReference>
<dbReference type="AlphaFoldDB" id="A0A6M4H030"/>
<evidence type="ECO:0000259" key="1">
    <source>
        <dbReference type="PROSITE" id="PS51677"/>
    </source>
</evidence>
<protein>
    <submittedName>
        <fullName evidence="2">Peptidoglycan deacetylase</fullName>
        <ecNumber evidence="2">3.5.1.-</ecNumber>
    </submittedName>
</protein>
<dbReference type="PROSITE" id="PS51677">
    <property type="entry name" value="NODB"/>
    <property type="match status" value="1"/>
</dbReference>
<dbReference type="SUPFAM" id="SSF88713">
    <property type="entry name" value="Glycoside hydrolase/deacetylase"/>
    <property type="match status" value="1"/>
</dbReference>